<keyword evidence="7 12" id="KW-0479">Metal-binding</keyword>
<comment type="cofactor">
    <cofactor evidence="12">
        <name>Zn(2+)</name>
        <dbReference type="ChEBI" id="CHEBI:29105"/>
    </cofactor>
    <text evidence="12">Binds 1 zinc ion per subunit.</text>
</comment>
<dbReference type="GO" id="GO:0009298">
    <property type="term" value="P:GDP-mannose biosynthetic process"/>
    <property type="evidence" value="ECO:0007669"/>
    <property type="project" value="UniProtKB-UniPathway"/>
</dbReference>
<dbReference type="Proteomes" id="UP000298327">
    <property type="component" value="Unassembled WGS sequence"/>
</dbReference>
<dbReference type="GO" id="GO:0008270">
    <property type="term" value="F:zinc ion binding"/>
    <property type="evidence" value="ECO:0007669"/>
    <property type="project" value="InterPro"/>
</dbReference>
<name>A0A4Y9YEE0_9AGAM</name>
<feature type="binding site" evidence="12">
    <location>
        <position position="141"/>
    </location>
    <ligand>
        <name>Zn(2+)</name>
        <dbReference type="ChEBI" id="CHEBI:29105"/>
    </ligand>
</feature>
<comment type="caution">
    <text evidence="14">The sequence shown here is derived from an EMBL/GenBank/DDBJ whole genome shotgun (WGS) entry which is preliminary data.</text>
</comment>
<dbReference type="InterPro" id="IPR016305">
    <property type="entry name" value="Mannose-6-P_Isomerase"/>
</dbReference>
<sequence>MSMSKPSILYRLQGSVNNYEWGTKGHDSLVAQLGPNAVGPSFKVEENEPYAELWMGTHPNGPARLFPPNLQLLQDVLKEDPKHHVGEPLLNKFKDIQLPYLFKVLSIARALPLQAHPSKPLAKKLNQKDPKQFVDSNHKPEIAVAISPNGAVEYFPDLPLYARANTHTAAEDVSFTGFVGFQPLPHIAATLSNTPELQDVIGKPDVISKFVQTPTKDGLKAIYCALLERGASDKEHVAAQIKAYLERAEKDKQGDKDEDTTLRLRGFAKLARKVNAEYEGDVGVFATVFFMNFVQLKQGEALFIPADDVHAYLEGDIIECMATSDNVLNAAFPPPKPSAEDDAKPAVDQLEFFERTLTWEAAPPTHWRLPATPFQKHTTMYQPSLEEFVVLHTALDKVDLTETLGRLGPTTGIVLEGKVEVTANGAQGQERSVLEKGAIVFASAGSEVVVRAMEPSSIWWATCLL</sequence>
<dbReference type="GO" id="GO:0004476">
    <property type="term" value="F:mannose-6-phosphate isomerase activity"/>
    <property type="evidence" value="ECO:0007669"/>
    <property type="project" value="UniProtKB-EC"/>
</dbReference>
<evidence type="ECO:0000256" key="3">
    <source>
        <dbReference type="ARBA" id="ARBA00004666"/>
    </source>
</evidence>
<feature type="binding site" evidence="12">
    <location>
        <position position="310"/>
    </location>
    <ligand>
        <name>Zn(2+)</name>
        <dbReference type="ChEBI" id="CHEBI:29105"/>
    </ligand>
</feature>
<dbReference type="UniPathway" id="UPA00126">
    <property type="reaction ID" value="UER00423"/>
</dbReference>
<evidence type="ECO:0000256" key="8">
    <source>
        <dbReference type="ARBA" id="ARBA00022833"/>
    </source>
</evidence>
<organism evidence="14 15">
    <name type="scientific">Dentipellis fragilis</name>
    <dbReference type="NCBI Taxonomy" id="205917"/>
    <lineage>
        <taxon>Eukaryota</taxon>
        <taxon>Fungi</taxon>
        <taxon>Dikarya</taxon>
        <taxon>Basidiomycota</taxon>
        <taxon>Agaricomycotina</taxon>
        <taxon>Agaricomycetes</taxon>
        <taxon>Russulales</taxon>
        <taxon>Hericiaceae</taxon>
        <taxon>Dentipellis</taxon>
    </lineage>
</organism>
<keyword evidence="15" id="KW-1185">Reference proteome</keyword>
<accession>A0A4Y9YEE0</accession>
<feature type="binding site" evidence="12">
    <location>
        <position position="116"/>
    </location>
    <ligand>
        <name>Zn(2+)</name>
        <dbReference type="ChEBI" id="CHEBI:29105"/>
    </ligand>
</feature>
<comment type="catalytic activity">
    <reaction evidence="1">
        <text>D-mannose 6-phosphate = D-fructose 6-phosphate</text>
        <dbReference type="Rhea" id="RHEA:12356"/>
        <dbReference type="ChEBI" id="CHEBI:58735"/>
        <dbReference type="ChEBI" id="CHEBI:61527"/>
        <dbReference type="EC" id="5.3.1.8"/>
    </reaction>
</comment>
<comment type="function">
    <text evidence="2">Involved in the synthesis of the GDP-mannose and dolichol-phosphate-mannose required for a number of critical mannosyl transfer reactions.</text>
</comment>
<evidence type="ECO:0000256" key="11">
    <source>
        <dbReference type="ARBA" id="ARBA00030762"/>
    </source>
</evidence>
<evidence type="ECO:0000256" key="1">
    <source>
        <dbReference type="ARBA" id="ARBA00000757"/>
    </source>
</evidence>
<dbReference type="NCBIfam" id="TIGR00218">
    <property type="entry name" value="manA"/>
    <property type="match status" value="1"/>
</dbReference>
<dbReference type="GO" id="GO:0005829">
    <property type="term" value="C:cytosol"/>
    <property type="evidence" value="ECO:0007669"/>
    <property type="project" value="TreeGrafter"/>
</dbReference>
<dbReference type="GO" id="GO:0005975">
    <property type="term" value="P:carbohydrate metabolic process"/>
    <property type="evidence" value="ECO:0007669"/>
    <property type="project" value="InterPro"/>
</dbReference>
<reference evidence="14 15" key="1">
    <citation type="submission" date="2019-02" db="EMBL/GenBank/DDBJ databases">
        <title>Genome sequencing of the rare red list fungi Dentipellis fragilis.</title>
        <authorList>
            <person name="Buettner E."/>
            <person name="Kellner H."/>
        </authorList>
    </citation>
    <scope>NUCLEOTIDE SEQUENCE [LARGE SCALE GENOMIC DNA]</scope>
    <source>
        <strain evidence="14 15">DSM 105465</strain>
    </source>
</reference>
<evidence type="ECO:0000256" key="5">
    <source>
        <dbReference type="ARBA" id="ARBA00011956"/>
    </source>
</evidence>
<dbReference type="InterPro" id="IPR011051">
    <property type="entry name" value="RmlC_Cupin_sf"/>
</dbReference>
<evidence type="ECO:0000256" key="2">
    <source>
        <dbReference type="ARBA" id="ARBA00002564"/>
    </source>
</evidence>
<evidence type="ECO:0000313" key="14">
    <source>
        <dbReference type="EMBL" id="TFY59249.1"/>
    </source>
</evidence>
<comment type="similarity">
    <text evidence="4">Belongs to the mannose-6-phosphate isomerase type 1 family.</text>
</comment>
<evidence type="ECO:0000313" key="15">
    <source>
        <dbReference type="Proteomes" id="UP000298327"/>
    </source>
</evidence>
<dbReference type="EC" id="5.3.1.8" evidence="5"/>
<gene>
    <name evidence="14" type="ORF">EVG20_g7863</name>
</gene>
<dbReference type="PIRSF" id="PIRSF001480">
    <property type="entry name" value="Mannose-6-phosphate_isomerase"/>
    <property type="match status" value="1"/>
</dbReference>
<feature type="binding site" evidence="12">
    <location>
        <position position="114"/>
    </location>
    <ligand>
        <name>Zn(2+)</name>
        <dbReference type="ChEBI" id="CHEBI:29105"/>
    </ligand>
</feature>
<dbReference type="STRING" id="205917.A0A4Y9YEE0"/>
<dbReference type="InterPro" id="IPR014710">
    <property type="entry name" value="RmlC-like_jellyroll"/>
</dbReference>
<dbReference type="PANTHER" id="PTHR10309:SF4">
    <property type="entry name" value="MANNOSE-6-PHOSPHATE ISOMERASE"/>
    <property type="match status" value="1"/>
</dbReference>
<dbReference type="PANTHER" id="PTHR10309">
    <property type="entry name" value="MANNOSE-6-PHOSPHATE ISOMERASE"/>
    <property type="match status" value="1"/>
</dbReference>
<dbReference type="Gene3D" id="2.60.120.10">
    <property type="entry name" value="Jelly Rolls"/>
    <property type="match status" value="3"/>
</dbReference>
<dbReference type="PRINTS" id="PR00714">
    <property type="entry name" value="MAN6PISMRASE"/>
</dbReference>
<comment type="pathway">
    <text evidence="3">Nucleotide-sugar biosynthesis; GDP-alpha-D-mannose biosynthesis; alpha-D-mannose 1-phosphate from D-fructose 6-phosphate: step 1/2.</text>
</comment>
<keyword evidence="9" id="KW-0413">Isomerase</keyword>
<dbReference type="AlphaFoldDB" id="A0A4Y9YEE0"/>
<proteinExistence type="inferred from homology"/>
<dbReference type="CDD" id="cd07011">
    <property type="entry name" value="cupin_PMI_type_I_N"/>
    <property type="match status" value="1"/>
</dbReference>
<evidence type="ECO:0000256" key="9">
    <source>
        <dbReference type="ARBA" id="ARBA00023235"/>
    </source>
</evidence>
<evidence type="ECO:0000256" key="4">
    <source>
        <dbReference type="ARBA" id="ARBA00010772"/>
    </source>
</evidence>
<evidence type="ECO:0000256" key="6">
    <source>
        <dbReference type="ARBA" id="ARBA00018236"/>
    </source>
</evidence>
<evidence type="ECO:0000256" key="10">
    <source>
        <dbReference type="ARBA" id="ARBA00029741"/>
    </source>
</evidence>
<feature type="domain" description="Phosphomannose isomerase type I catalytic" evidence="13">
    <location>
        <begin position="9"/>
        <end position="152"/>
    </location>
</feature>
<dbReference type="Pfam" id="PF20511">
    <property type="entry name" value="PMI_typeI_cat"/>
    <property type="match status" value="1"/>
</dbReference>
<evidence type="ECO:0000259" key="13">
    <source>
        <dbReference type="Pfam" id="PF20511"/>
    </source>
</evidence>
<evidence type="ECO:0000256" key="7">
    <source>
        <dbReference type="ARBA" id="ARBA00022723"/>
    </source>
</evidence>
<keyword evidence="8 12" id="KW-0862">Zinc</keyword>
<dbReference type="SUPFAM" id="SSF51182">
    <property type="entry name" value="RmlC-like cupins"/>
    <property type="match status" value="1"/>
</dbReference>
<dbReference type="InterPro" id="IPR046457">
    <property type="entry name" value="PMI_typeI_cat"/>
</dbReference>
<evidence type="ECO:0000256" key="12">
    <source>
        <dbReference type="PIRSR" id="PIRSR001480-2"/>
    </source>
</evidence>
<dbReference type="OrthoDB" id="6605218at2759"/>
<protein>
    <recommendedName>
        <fullName evidence="6">Mannose-6-phosphate isomerase</fullName>
        <ecNumber evidence="5">5.3.1.8</ecNumber>
    </recommendedName>
    <alternativeName>
        <fullName evidence="10">Phosphohexomutase</fullName>
    </alternativeName>
    <alternativeName>
        <fullName evidence="11">Phosphomannose isomerase</fullName>
    </alternativeName>
</protein>
<dbReference type="InterPro" id="IPR001250">
    <property type="entry name" value="Man6P_Isoase-1"/>
</dbReference>
<dbReference type="EMBL" id="SEOQ01000631">
    <property type="protein sequence ID" value="TFY59249.1"/>
    <property type="molecule type" value="Genomic_DNA"/>
</dbReference>